<keyword evidence="1" id="KW-0812">Transmembrane</keyword>
<dbReference type="GO" id="GO:0004252">
    <property type="term" value="F:serine-type endopeptidase activity"/>
    <property type="evidence" value="ECO:0007669"/>
    <property type="project" value="InterPro"/>
</dbReference>
<gene>
    <name evidence="4" type="ORF">HNQ65_004336</name>
</gene>
<accession>A0A7W8DLV7</accession>
<dbReference type="GO" id="GO:0006508">
    <property type="term" value="P:proteolysis"/>
    <property type="evidence" value="ECO:0007669"/>
    <property type="project" value="InterPro"/>
</dbReference>
<evidence type="ECO:0000259" key="3">
    <source>
        <dbReference type="Pfam" id="PF00089"/>
    </source>
</evidence>
<reference evidence="4 5" key="1">
    <citation type="submission" date="2020-08" db="EMBL/GenBank/DDBJ databases">
        <title>Genomic Encyclopedia of Type Strains, Phase IV (KMG-IV): sequencing the most valuable type-strain genomes for metagenomic binning, comparative biology and taxonomic classification.</title>
        <authorList>
            <person name="Goeker M."/>
        </authorList>
    </citation>
    <scope>NUCLEOTIDE SEQUENCE [LARGE SCALE GENOMIC DNA]</scope>
    <source>
        <strain evidence="4 5">DSM 12252</strain>
    </source>
</reference>
<evidence type="ECO:0000313" key="4">
    <source>
        <dbReference type="EMBL" id="MBB5034728.1"/>
    </source>
</evidence>
<dbReference type="InterPro" id="IPR009003">
    <property type="entry name" value="Peptidase_S1_PA"/>
</dbReference>
<comment type="caution">
    <text evidence="4">The sequence shown here is derived from an EMBL/GenBank/DDBJ whole genome shotgun (WGS) entry which is preliminary data.</text>
</comment>
<keyword evidence="1" id="KW-1133">Transmembrane helix</keyword>
<sequence length="320" mass="33383">MLRMLLGAFCFCTLPCKAIVFEATGDPGHNTTAPTGAFANSGWQYEGTYGSYLGTMIAPQYFITAQHIGTQGTTFTSSGIFNGGSDITYNIDTAANGGLGYWDISGTDLRLFKIQGTFSTYAPLYTGSSEVGMTMEINGRGGPRGADVIVGGTLQGWEATSPDGVARWGSNTVSSIYSSAVGNLLTATFSASGTAEEATLSNGDSGGGVFVNDGGIWKLAGVNYSVDGMFDTNNTVGDGSEFNAALTDRGGLYQGSDAFGWTFIPQLPVDNPSSMYASRISTSSAEIMAITAVPEPGSALLAMLALSFAVFPRRRITRRA</sequence>
<organism evidence="4 5">
    <name type="scientific">Prosthecobacter vanneervenii</name>
    <dbReference type="NCBI Taxonomy" id="48466"/>
    <lineage>
        <taxon>Bacteria</taxon>
        <taxon>Pseudomonadati</taxon>
        <taxon>Verrucomicrobiota</taxon>
        <taxon>Verrucomicrobiia</taxon>
        <taxon>Verrucomicrobiales</taxon>
        <taxon>Verrucomicrobiaceae</taxon>
        <taxon>Prosthecobacter</taxon>
    </lineage>
</organism>
<keyword evidence="1" id="KW-0472">Membrane</keyword>
<keyword evidence="2" id="KW-0732">Signal</keyword>
<dbReference type="InterPro" id="IPR001254">
    <property type="entry name" value="Trypsin_dom"/>
</dbReference>
<evidence type="ECO:0000256" key="1">
    <source>
        <dbReference type="SAM" id="Phobius"/>
    </source>
</evidence>
<keyword evidence="5" id="KW-1185">Reference proteome</keyword>
<feature type="domain" description="Peptidase S1" evidence="3">
    <location>
        <begin position="43"/>
        <end position="232"/>
    </location>
</feature>
<evidence type="ECO:0000313" key="5">
    <source>
        <dbReference type="Proteomes" id="UP000590740"/>
    </source>
</evidence>
<feature type="chain" id="PRO_5031223075" description="Peptidase S1 domain-containing protein" evidence="2">
    <location>
        <begin position="19"/>
        <end position="320"/>
    </location>
</feature>
<dbReference type="Proteomes" id="UP000590740">
    <property type="component" value="Unassembled WGS sequence"/>
</dbReference>
<evidence type="ECO:0000256" key="2">
    <source>
        <dbReference type="SAM" id="SignalP"/>
    </source>
</evidence>
<feature type="transmembrane region" description="Helical" evidence="1">
    <location>
        <begin position="287"/>
        <end position="311"/>
    </location>
</feature>
<dbReference type="SUPFAM" id="SSF50494">
    <property type="entry name" value="Trypsin-like serine proteases"/>
    <property type="match status" value="1"/>
</dbReference>
<protein>
    <recommendedName>
        <fullName evidence="3">Peptidase S1 domain-containing protein</fullName>
    </recommendedName>
</protein>
<dbReference type="EMBL" id="JACHIG010000011">
    <property type="protein sequence ID" value="MBB5034728.1"/>
    <property type="molecule type" value="Genomic_DNA"/>
</dbReference>
<name>A0A7W8DLV7_9BACT</name>
<dbReference type="Pfam" id="PF00089">
    <property type="entry name" value="Trypsin"/>
    <property type="match status" value="1"/>
</dbReference>
<feature type="signal peptide" evidence="2">
    <location>
        <begin position="1"/>
        <end position="18"/>
    </location>
</feature>
<proteinExistence type="predicted"/>
<dbReference type="AlphaFoldDB" id="A0A7W8DLV7"/>